<dbReference type="EMBL" id="JACVXA010000035">
    <property type="protein sequence ID" value="MBE3638942.1"/>
    <property type="molecule type" value="Genomic_DNA"/>
</dbReference>
<dbReference type="AlphaFoldDB" id="A0A8J6YWB8"/>
<accession>A0A8J6YWB8</accession>
<dbReference type="InterPro" id="IPR011050">
    <property type="entry name" value="Pectin_lyase_fold/virulence"/>
</dbReference>
<evidence type="ECO:0000313" key="2">
    <source>
        <dbReference type="Proteomes" id="UP000609121"/>
    </source>
</evidence>
<evidence type="ECO:0008006" key="3">
    <source>
        <dbReference type="Google" id="ProtNLM"/>
    </source>
</evidence>
<comment type="caution">
    <text evidence="1">The sequence shown here is derived from an EMBL/GenBank/DDBJ whole genome shotgun (WGS) entry which is preliminary data.</text>
</comment>
<dbReference type="Proteomes" id="UP000609121">
    <property type="component" value="Unassembled WGS sequence"/>
</dbReference>
<name>A0A8J6YWB8_9RHOB</name>
<proteinExistence type="predicted"/>
<dbReference type="InterPro" id="IPR012334">
    <property type="entry name" value="Pectin_lyas_fold"/>
</dbReference>
<gene>
    <name evidence="1" type="ORF">ICN82_12080</name>
</gene>
<dbReference type="SUPFAM" id="SSF51126">
    <property type="entry name" value="Pectin lyase-like"/>
    <property type="match status" value="1"/>
</dbReference>
<keyword evidence="2" id="KW-1185">Reference proteome</keyword>
<evidence type="ECO:0000313" key="1">
    <source>
        <dbReference type="EMBL" id="MBE3638942.1"/>
    </source>
</evidence>
<dbReference type="Gene3D" id="2.160.20.10">
    <property type="entry name" value="Single-stranded right-handed beta-helix, Pectin lyase-like"/>
    <property type="match status" value="1"/>
</dbReference>
<protein>
    <recommendedName>
        <fullName evidence="3">Pectate lyase superfamily protein domain-containing protein</fullName>
    </recommendedName>
</protein>
<reference evidence="1" key="1">
    <citation type="submission" date="2020-09" db="EMBL/GenBank/DDBJ databases">
        <title>A novel bacterium of genus Mangrovicoccus, isolated from South China Sea.</title>
        <authorList>
            <person name="Huang H."/>
            <person name="Mo K."/>
            <person name="Hu Y."/>
        </authorList>
    </citation>
    <scope>NUCLEOTIDE SEQUENCE</scope>
    <source>
        <strain evidence="1">HB182678</strain>
    </source>
</reference>
<dbReference type="RefSeq" id="WP_193183086.1">
    <property type="nucleotide sequence ID" value="NZ_JACVXA010000035.1"/>
</dbReference>
<sequence>MTQEITSSEFEAELGAAPGPKQNLVELEVGPMMASDIPGVHVNGAVPAVQVVAHEGGAMPAPALYVPALNQPGHPMRRQAANGQWFELAQSVDLRHFGKIVDNRGSDIGPALRNFVDYAREKNGGTVMIPPGIFSLESPVDESINLPADNFGIGIFGMGTEISRIVVDGASVSHGPLFSAPNRAPFFQFEKFAILAEGRVNGRPLAATLPLNGGSRRNCSLIVRDLLVQGYDAHLSAGFPYDDHFTRGLDFTGAWRMLLENCHISGPLVPNVKQMNDWSDSSILWRMEDGLVIDGAYAPIIRDVQFYFVARPVLCRGHPDGPQDAGAIEAERGLFENVRCPTCKVAIEWFRTGAEPELVITDCFFDYRDIGLKIKGSRLGQIHRNAFFQKTNTDTSLAPPADIYLDHCIDFLIDHNMHHEGGDTRRVGIRMVDTSNAQGHVTDRIEIRRNRVTSLAVMSSYFEKGAGTGKAVYEPGAFLGSVSAEVDDSAATEKAALSLREPYSLFLTLEAPGQSLADNAWQTLGWSALERADTVAAEAWDTETPTRIIIPQNRAITRIRLRATVEFTAGGGGLRRMQVLRNGTPGKDLNIAVPAQAGAPAILSAGSDWIEVAGGDILELRVLQESGGALAATGATSLTASFR</sequence>
<organism evidence="1 2">
    <name type="scientific">Mangrovicoccus algicola</name>
    <dbReference type="NCBI Taxonomy" id="2771008"/>
    <lineage>
        <taxon>Bacteria</taxon>
        <taxon>Pseudomonadati</taxon>
        <taxon>Pseudomonadota</taxon>
        <taxon>Alphaproteobacteria</taxon>
        <taxon>Rhodobacterales</taxon>
        <taxon>Paracoccaceae</taxon>
        <taxon>Mangrovicoccus</taxon>
    </lineage>
</organism>